<reference evidence="4 5" key="1">
    <citation type="journal article" date="2010" name="Nature">
        <title>The Ectocarpus genome and the independent evolution of multicellularity in brown algae.</title>
        <authorList>
            <person name="Cock J.M."/>
            <person name="Sterck L."/>
            <person name="Rouze P."/>
            <person name="Scornet D."/>
            <person name="Allen A.E."/>
            <person name="Amoutzias G."/>
            <person name="Anthouard V."/>
            <person name="Artiguenave F."/>
            <person name="Aury J.M."/>
            <person name="Badger J.H."/>
            <person name="Beszteri B."/>
            <person name="Billiau K."/>
            <person name="Bonnet E."/>
            <person name="Bothwell J.H."/>
            <person name="Bowler C."/>
            <person name="Boyen C."/>
            <person name="Brownlee C."/>
            <person name="Carrano C.J."/>
            <person name="Charrier B."/>
            <person name="Cho G.Y."/>
            <person name="Coelho S.M."/>
            <person name="Collen J."/>
            <person name="Corre E."/>
            <person name="Da Silva C."/>
            <person name="Delage L."/>
            <person name="Delaroque N."/>
            <person name="Dittami S.M."/>
            <person name="Doulbeau S."/>
            <person name="Elias M."/>
            <person name="Farnham G."/>
            <person name="Gachon C.M."/>
            <person name="Gschloessl B."/>
            <person name="Heesch S."/>
            <person name="Jabbari K."/>
            <person name="Jubin C."/>
            <person name="Kawai H."/>
            <person name="Kimura K."/>
            <person name="Kloareg B."/>
            <person name="Kupper F.C."/>
            <person name="Lang D."/>
            <person name="Le Bail A."/>
            <person name="Leblanc C."/>
            <person name="Lerouge P."/>
            <person name="Lohr M."/>
            <person name="Lopez P.J."/>
            <person name="Martens C."/>
            <person name="Maumus F."/>
            <person name="Michel G."/>
            <person name="Miranda-Saavedra D."/>
            <person name="Morales J."/>
            <person name="Moreau H."/>
            <person name="Motomura T."/>
            <person name="Nagasato C."/>
            <person name="Napoli C.A."/>
            <person name="Nelson D.R."/>
            <person name="Nyvall-Collen P."/>
            <person name="Peters A.F."/>
            <person name="Pommier C."/>
            <person name="Potin P."/>
            <person name="Poulain J."/>
            <person name="Quesneville H."/>
            <person name="Read B."/>
            <person name="Rensing S.A."/>
            <person name="Ritter A."/>
            <person name="Rousvoal S."/>
            <person name="Samanta M."/>
            <person name="Samson G."/>
            <person name="Schroeder D.C."/>
            <person name="Segurens B."/>
            <person name="Strittmatter M."/>
            <person name="Tonon T."/>
            <person name="Tregear J.W."/>
            <person name="Valentin K."/>
            <person name="von Dassow P."/>
            <person name="Yamagishi T."/>
            <person name="Van de Peer Y."/>
            <person name="Wincker P."/>
        </authorList>
    </citation>
    <scope>NUCLEOTIDE SEQUENCE [LARGE SCALE GENOMIC DNA]</scope>
    <source>
        <strain evidence="5">Ec32 / CCAP1310/4</strain>
    </source>
</reference>
<dbReference type="GO" id="GO:0048471">
    <property type="term" value="C:perinuclear region of cytoplasm"/>
    <property type="evidence" value="ECO:0007669"/>
    <property type="project" value="TreeGrafter"/>
</dbReference>
<sequence>MDDVGRMFDWEDEALEERCLDIQDKEQRYVGPLVALADTLTSLSRLKVLDLSNCTLIGLAGNRYHGLNALGNTFASGKKLTHLRISGNSLHSEAALIVGGWLPSLPKLRYLDLSSRSGFDSLCGAFRTSLHLRTLLLRDVGMDDGEAEGVASFLALSARLEKLDLSDNQLHVRGARYLAGALRSNGSLSSLLLGHNRIGNEGALLLAASVPHAASLVELDVSSNGLTGGNNGGGGGGYTKKSVKEGFIEAALASYSIETFRLSGNDIPPSDVEEMQGYASSNVELRAVADAPESYDLWQASEIVETCLVAKFDRLPPGVADALKKNPTFIEEEGPMREAVLAASPLTKQELLRNSPGADDIAIKAKGFVDSPSSWIQSAIDAPEDFMALGEGGPDDPPLL</sequence>
<accession>D8LSY1</accession>
<dbReference type="SMART" id="SM00368">
    <property type="entry name" value="LRR_RI"/>
    <property type="match status" value="3"/>
</dbReference>
<dbReference type="PANTHER" id="PTHR24113">
    <property type="entry name" value="RAN GTPASE-ACTIVATING PROTEIN 1"/>
    <property type="match status" value="1"/>
</dbReference>
<keyword evidence="1" id="KW-0343">GTPase activation</keyword>
<dbReference type="InterPro" id="IPR032675">
    <property type="entry name" value="LRR_dom_sf"/>
</dbReference>
<dbReference type="InterPro" id="IPR027038">
    <property type="entry name" value="RanGap"/>
</dbReference>
<dbReference type="SUPFAM" id="SSF52047">
    <property type="entry name" value="RNI-like"/>
    <property type="match status" value="1"/>
</dbReference>
<keyword evidence="5" id="KW-1185">Reference proteome</keyword>
<protein>
    <submittedName>
        <fullName evidence="4">Hypothetical leucine rich repeat protein</fullName>
    </submittedName>
</protein>
<evidence type="ECO:0000256" key="1">
    <source>
        <dbReference type="ARBA" id="ARBA00022468"/>
    </source>
</evidence>
<dbReference type="GO" id="GO:0031267">
    <property type="term" value="F:small GTPase binding"/>
    <property type="evidence" value="ECO:0007669"/>
    <property type="project" value="TreeGrafter"/>
</dbReference>
<keyword evidence="3" id="KW-0677">Repeat</keyword>
<dbReference type="GO" id="GO:0005634">
    <property type="term" value="C:nucleus"/>
    <property type="evidence" value="ECO:0007669"/>
    <property type="project" value="TreeGrafter"/>
</dbReference>
<dbReference type="Gene3D" id="3.80.10.10">
    <property type="entry name" value="Ribonuclease Inhibitor"/>
    <property type="match status" value="1"/>
</dbReference>
<organism evidence="4 5">
    <name type="scientific">Ectocarpus siliculosus</name>
    <name type="common">Brown alga</name>
    <name type="synonym">Conferva siliculosa</name>
    <dbReference type="NCBI Taxonomy" id="2880"/>
    <lineage>
        <taxon>Eukaryota</taxon>
        <taxon>Sar</taxon>
        <taxon>Stramenopiles</taxon>
        <taxon>Ochrophyta</taxon>
        <taxon>PX clade</taxon>
        <taxon>Phaeophyceae</taxon>
        <taxon>Ectocarpales</taxon>
        <taxon>Ectocarpaceae</taxon>
        <taxon>Ectocarpus</taxon>
    </lineage>
</organism>
<evidence type="ECO:0000313" key="4">
    <source>
        <dbReference type="EMBL" id="CBN77908.1"/>
    </source>
</evidence>
<proteinExistence type="predicted"/>
<dbReference type="EMBL" id="FN649760">
    <property type="protein sequence ID" value="CBN77908.1"/>
    <property type="molecule type" value="Genomic_DNA"/>
</dbReference>
<evidence type="ECO:0000256" key="3">
    <source>
        <dbReference type="ARBA" id="ARBA00022737"/>
    </source>
</evidence>
<dbReference type="OrthoDB" id="188902at2759"/>
<gene>
    <name evidence="4" type="ORF">Esi_0077_0100</name>
</gene>
<dbReference type="Pfam" id="PF13516">
    <property type="entry name" value="LRR_6"/>
    <property type="match status" value="2"/>
</dbReference>
<dbReference type="STRING" id="2880.D8LSY1"/>
<dbReference type="GO" id="GO:0005096">
    <property type="term" value="F:GTPase activator activity"/>
    <property type="evidence" value="ECO:0007669"/>
    <property type="project" value="UniProtKB-KW"/>
</dbReference>
<dbReference type="AlphaFoldDB" id="D8LSY1"/>
<dbReference type="InParanoid" id="D8LSY1"/>
<evidence type="ECO:0000256" key="2">
    <source>
        <dbReference type="ARBA" id="ARBA00022614"/>
    </source>
</evidence>
<dbReference type="GO" id="GO:0005829">
    <property type="term" value="C:cytosol"/>
    <property type="evidence" value="ECO:0007669"/>
    <property type="project" value="TreeGrafter"/>
</dbReference>
<dbReference type="PANTHER" id="PTHR24113:SF12">
    <property type="entry name" value="RAN GTPASE-ACTIVATING PROTEIN 1"/>
    <property type="match status" value="1"/>
</dbReference>
<dbReference type="GO" id="GO:0006913">
    <property type="term" value="P:nucleocytoplasmic transport"/>
    <property type="evidence" value="ECO:0007669"/>
    <property type="project" value="TreeGrafter"/>
</dbReference>
<dbReference type="InterPro" id="IPR001611">
    <property type="entry name" value="Leu-rich_rpt"/>
</dbReference>
<dbReference type="Proteomes" id="UP000002630">
    <property type="component" value="Unassembled WGS sequence"/>
</dbReference>
<keyword evidence="2" id="KW-0433">Leucine-rich repeat</keyword>
<name>D8LSY1_ECTSI</name>
<evidence type="ECO:0000313" key="5">
    <source>
        <dbReference type="Proteomes" id="UP000002630"/>
    </source>
</evidence>